<dbReference type="InterPro" id="IPR036866">
    <property type="entry name" value="RibonucZ/Hydroxyglut_hydro"/>
</dbReference>
<dbReference type="Gene3D" id="3.60.15.10">
    <property type="entry name" value="Ribonuclease Z/Hydroxyacylglutathione hydrolase-like"/>
    <property type="match status" value="1"/>
</dbReference>
<accession>A0ABW0NYP1</accession>
<dbReference type="PANTHER" id="PTHR39189:SF1">
    <property type="entry name" value="UPF0173 METAL-DEPENDENT HYDROLASE YTKL"/>
    <property type="match status" value="1"/>
</dbReference>
<comment type="caution">
    <text evidence="2">The sequence shown here is derived from an EMBL/GenBank/DDBJ whole genome shotgun (WGS) entry which is preliminary data.</text>
</comment>
<feature type="chain" id="PRO_5046399638" evidence="1">
    <location>
        <begin position="32"/>
        <end position="278"/>
    </location>
</feature>
<dbReference type="Proteomes" id="UP001596060">
    <property type="component" value="Unassembled WGS sequence"/>
</dbReference>
<organism evidence="2 3">
    <name type="scientific">Bosea massiliensis</name>
    <dbReference type="NCBI Taxonomy" id="151419"/>
    <lineage>
        <taxon>Bacteria</taxon>
        <taxon>Pseudomonadati</taxon>
        <taxon>Pseudomonadota</taxon>
        <taxon>Alphaproteobacteria</taxon>
        <taxon>Hyphomicrobiales</taxon>
        <taxon>Boseaceae</taxon>
        <taxon>Bosea</taxon>
    </lineage>
</organism>
<dbReference type="RefSeq" id="WP_066722122.1">
    <property type="nucleotide sequence ID" value="NZ_JBHSLU010000003.1"/>
</dbReference>
<evidence type="ECO:0000256" key="1">
    <source>
        <dbReference type="SAM" id="SignalP"/>
    </source>
</evidence>
<dbReference type="Pfam" id="PF13483">
    <property type="entry name" value="Lactamase_B_3"/>
    <property type="match status" value="1"/>
</dbReference>
<reference evidence="3" key="1">
    <citation type="journal article" date="2019" name="Int. J. Syst. Evol. Microbiol.">
        <title>The Global Catalogue of Microorganisms (GCM) 10K type strain sequencing project: providing services to taxonomists for standard genome sequencing and annotation.</title>
        <authorList>
            <consortium name="The Broad Institute Genomics Platform"/>
            <consortium name="The Broad Institute Genome Sequencing Center for Infectious Disease"/>
            <person name="Wu L."/>
            <person name="Ma J."/>
        </authorList>
    </citation>
    <scope>NUCLEOTIDE SEQUENCE [LARGE SCALE GENOMIC DNA]</scope>
    <source>
        <strain evidence="3">CCUG 43117</strain>
    </source>
</reference>
<evidence type="ECO:0000313" key="3">
    <source>
        <dbReference type="Proteomes" id="UP001596060"/>
    </source>
</evidence>
<proteinExistence type="predicted"/>
<evidence type="ECO:0000313" key="2">
    <source>
        <dbReference type="EMBL" id="MFC5503769.1"/>
    </source>
</evidence>
<dbReference type="SUPFAM" id="SSF56281">
    <property type="entry name" value="Metallo-hydrolase/oxidoreductase"/>
    <property type="match status" value="1"/>
</dbReference>
<feature type="signal peptide" evidence="1">
    <location>
        <begin position="1"/>
        <end position="31"/>
    </location>
</feature>
<gene>
    <name evidence="2" type="ORF">ACFPN9_00700</name>
</gene>
<protein>
    <submittedName>
        <fullName evidence="2">MBL fold metallo-hydrolase</fullName>
    </submittedName>
</protein>
<sequence length="278" mass="30420">MRGWTRSWRTVRNGLLALAATVLLLPSPSRAQSDEPGCRPEMASLGLPVHRANLTLAALGKDEVRITFVGHATFLIETPAGVKIATDYNDYVRPQVTPDVATMNKAHSTHYSRNPDPGIKQVLPGWDPTGRGAAKHDVTMADLRVRNVPTNIRSYSGSTDFDGNSIFVFEIGELCIAHLGHLHHPLEPGHLRALGRVDVVLFPVDGSYTLDQEGMLEVLKSLQARVMIPMHFFGGSTLSGFLARSQDNWPIERRDQPVITVTKAGLPARPTMIVLPGN</sequence>
<keyword evidence="3" id="KW-1185">Reference proteome</keyword>
<dbReference type="EMBL" id="JBHSLU010000003">
    <property type="protein sequence ID" value="MFC5503769.1"/>
    <property type="molecule type" value="Genomic_DNA"/>
</dbReference>
<dbReference type="PANTHER" id="PTHR39189">
    <property type="entry name" value="UPF0173 METAL-DEPENDENT HYDROLASE YTKL"/>
    <property type="match status" value="1"/>
</dbReference>
<keyword evidence="1" id="KW-0732">Signal</keyword>
<name>A0ABW0NYP1_9HYPH</name>